<evidence type="ECO:0008006" key="4">
    <source>
        <dbReference type="Google" id="ProtNLM"/>
    </source>
</evidence>
<name>A0A1J5DSE6_9BACT</name>
<evidence type="ECO:0000313" key="2">
    <source>
        <dbReference type="EMBL" id="OIP38387.1"/>
    </source>
</evidence>
<keyword evidence="1" id="KW-0732">Signal</keyword>
<protein>
    <recommendedName>
        <fullName evidence="4">PorV/PorQ family protein</fullName>
    </recommendedName>
</protein>
<gene>
    <name evidence="2" type="ORF">AUJ95_06825</name>
</gene>
<organism evidence="2 3">
    <name type="scientific">Candidatus Desantisbacteria bacterium CG2_30_40_21</name>
    <dbReference type="NCBI Taxonomy" id="1817895"/>
    <lineage>
        <taxon>Bacteria</taxon>
        <taxon>Candidatus Desantisiibacteriota</taxon>
    </lineage>
</organism>
<sequence length="295" mass="31323">MKRLILVVSIVMLIGNSAYGSDNGAGTSVAPFLKLGASAKSAGIGGVSVAICEGVDGIWSNPALLANIELREVLFMRHQWLEEVNFNYLAAVLPLKNQGIGASINLISTGDQKRTTYSNPDGNGSFKTGGMVLTAGYGREINNQIQVGASAKYINQKLDDKTGTGIGVDIGSLYQTQIDGLVVGVVVQNIGISKITFIEKEEKLPLIIKAGAGYRIKNTLMGIDISKPNDNSVQFNLGGQYQITPIIDIRAGYDSSVGITAGFGISHQNLTLDGSYLLTDEVGSTFRLSASKKFR</sequence>
<dbReference type="AlphaFoldDB" id="A0A1J5DSE6"/>
<comment type="caution">
    <text evidence="2">The sequence shown here is derived from an EMBL/GenBank/DDBJ whole genome shotgun (WGS) entry which is preliminary data.</text>
</comment>
<feature type="signal peptide" evidence="1">
    <location>
        <begin position="1"/>
        <end position="20"/>
    </location>
</feature>
<dbReference type="SUPFAM" id="SSF56935">
    <property type="entry name" value="Porins"/>
    <property type="match status" value="1"/>
</dbReference>
<dbReference type="EMBL" id="MNYI01000179">
    <property type="protein sequence ID" value="OIP38387.1"/>
    <property type="molecule type" value="Genomic_DNA"/>
</dbReference>
<proteinExistence type="predicted"/>
<dbReference type="STRING" id="1817895.AUJ95_06825"/>
<evidence type="ECO:0000256" key="1">
    <source>
        <dbReference type="SAM" id="SignalP"/>
    </source>
</evidence>
<evidence type="ECO:0000313" key="3">
    <source>
        <dbReference type="Proteomes" id="UP000183085"/>
    </source>
</evidence>
<dbReference type="Gene3D" id="2.40.160.60">
    <property type="entry name" value="Outer membrane protein transport protein (OMPP1/FadL/TodX)"/>
    <property type="match status" value="1"/>
</dbReference>
<dbReference type="NCBIfam" id="NF033709">
    <property type="entry name" value="PorV_fam"/>
    <property type="match status" value="1"/>
</dbReference>
<dbReference type="Proteomes" id="UP000183085">
    <property type="component" value="Unassembled WGS sequence"/>
</dbReference>
<reference evidence="2 3" key="1">
    <citation type="journal article" date="2016" name="Environ. Microbiol.">
        <title>Genomic resolution of a cold subsurface aquifer community provides metabolic insights for novel microbes adapted to high CO concentrations.</title>
        <authorList>
            <person name="Probst A.J."/>
            <person name="Castelle C.J."/>
            <person name="Singh A."/>
            <person name="Brown C.T."/>
            <person name="Anantharaman K."/>
            <person name="Sharon I."/>
            <person name="Hug L.A."/>
            <person name="Burstein D."/>
            <person name="Emerson J.B."/>
            <person name="Thomas B.C."/>
            <person name="Banfield J.F."/>
        </authorList>
    </citation>
    <scope>NUCLEOTIDE SEQUENCE [LARGE SCALE GENOMIC DNA]</scope>
    <source>
        <strain evidence="2">CG2_30_40_21</strain>
    </source>
</reference>
<feature type="chain" id="PRO_5013221579" description="PorV/PorQ family protein" evidence="1">
    <location>
        <begin position="21"/>
        <end position="295"/>
    </location>
</feature>
<accession>A0A1J5DSE6</accession>